<dbReference type="EMBL" id="SOQW01000002">
    <property type="protein sequence ID" value="TDX92902.1"/>
    <property type="molecule type" value="Genomic_DNA"/>
</dbReference>
<dbReference type="EMBL" id="RJTX01000002">
    <property type="protein sequence ID" value="ROH97920.1"/>
    <property type="molecule type" value="Genomic_DNA"/>
</dbReference>
<protein>
    <submittedName>
        <fullName evidence="3">Phage abortive infection protein</fullName>
    </submittedName>
</protein>
<comment type="caution">
    <text evidence="2">The sequence shown here is derived from an EMBL/GenBank/DDBJ whole genome shotgun (WGS) entry which is preliminary data.</text>
</comment>
<dbReference type="AlphaFoldDB" id="A0A3N0VZH1"/>
<dbReference type="Pfam" id="PF16872">
    <property type="entry name" value="putAbiC"/>
    <property type="match status" value="1"/>
</dbReference>
<evidence type="ECO:0000313" key="2">
    <source>
        <dbReference type="EMBL" id="ROH97920.1"/>
    </source>
</evidence>
<evidence type="ECO:0000313" key="3">
    <source>
        <dbReference type="EMBL" id="TDX92902.1"/>
    </source>
</evidence>
<gene>
    <name evidence="3" type="ORF">BCF50_1844</name>
    <name evidence="2" type="ORF">EGI05_11240</name>
</gene>
<dbReference type="RefSeq" id="WP_123263117.1">
    <property type="nucleotide sequence ID" value="NZ_RJTX01000002.1"/>
</dbReference>
<reference evidence="3 5" key="2">
    <citation type="submission" date="2019-03" db="EMBL/GenBank/DDBJ databases">
        <title>Genomic Encyclopedia of Archaeal and Bacterial Type Strains, Phase II (KMG-II): from individual species to whole genera.</title>
        <authorList>
            <person name="Goeker M."/>
        </authorList>
    </citation>
    <scope>NUCLEOTIDE SEQUENCE [LARGE SCALE GENOMIC DNA]</scope>
    <source>
        <strain evidence="3 5">DSM 15235</strain>
    </source>
</reference>
<organism evidence="2 4">
    <name type="scientific">Chryseobacterium daecheongense</name>
    <dbReference type="NCBI Taxonomy" id="192389"/>
    <lineage>
        <taxon>Bacteria</taxon>
        <taxon>Pseudomonadati</taxon>
        <taxon>Bacteroidota</taxon>
        <taxon>Flavobacteriia</taxon>
        <taxon>Flavobacteriales</taxon>
        <taxon>Weeksellaceae</taxon>
        <taxon>Chryseobacterium group</taxon>
        <taxon>Chryseobacterium</taxon>
    </lineage>
</organism>
<evidence type="ECO:0000313" key="5">
    <source>
        <dbReference type="Proteomes" id="UP000295709"/>
    </source>
</evidence>
<keyword evidence="1" id="KW-1133">Transmembrane helix</keyword>
<reference evidence="4" key="1">
    <citation type="submission" date="2018-11" db="EMBL/GenBank/DDBJ databases">
        <title>Proposal to divide the Flavobacteriaceae and reorganize its genera based on Amino Acid Identity values calculated from whole genome sequences.</title>
        <authorList>
            <person name="Nicholson A.C."/>
            <person name="Gulvik C.A."/>
            <person name="Whitney A.M."/>
            <person name="Humrighouse B.W."/>
            <person name="Bell M."/>
            <person name="Holmes B."/>
            <person name="Steigerwalt A."/>
            <person name="Villarma A."/>
            <person name="Sheth M."/>
            <person name="Batra D."/>
            <person name="Pryor J."/>
            <person name="Bernardet J.-F."/>
            <person name="Hugo C."/>
            <person name="Kampfer P."/>
            <person name="Newman J."/>
            <person name="Mcquiston J.R."/>
        </authorList>
    </citation>
    <scope>NUCLEOTIDE SEQUENCE [LARGE SCALE GENOMIC DNA]</scope>
    <source>
        <strain evidence="4">DSM 15235</strain>
    </source>
</reference>
<dbReference type="InterPro" id="IPR031709">
    <property type="entry name" value="PutAbiC"/>
</dbReference>
<accession>A0A3N0VZH1</accession>
<feature type="transmembrane region" description="Helical" evidence="1">
    <location>
        <begin position="79"/>
        <end position="98"/>
    </location>
</feature>
<feature type="transmembrane region" description="Helical" evidence="1">
    <location>
        <begin position="21"/>
        <end position="43"/>
    </location>
</feature>
<dbReference type="Proteomes" id="UP000269375">
    <property type="component" value="Unassembled WGS sequence"/>
</dbReference>
<dbReference type="Proteomes" id="UP000295709">
    <property type="component" value="Unassembled WGS sequence"/>
</dbReference>
<evidence type="ECO:0000256" key="1">
    <source>
        <dbReference type="SAM" id="Phobius"/>
    </source>
</evidence>
<evidence type="ECO:0000313" key="4">
    <source>
        <dbReference type="Proteomes" id="UP000269375"/>
    </source>
</evidence>
<keyword evidence="1" id="KW-0812">Transmembrane</keyword>
<keyword evidence="5" id="KW-1185">Reference proteome</keyword>
<name>A0A3N0VZH1_9FLAO</name>
<dbReference type="OrthoDB" id="6678638at2"/>
<sequence length="366" mass="43829">MKILNSSLRQLFSIIKENFGSFILSIFGLILFIFSSKLLYSYYSTVDCILDFTNFNISNKQQLDPNEYGDYFGGVMNPLIGITAAFITFLAFYIQFVANRKITNQFKIQQFESQFYEMIRLHKENVNELEITQIEMERLLSSTGTPLSFMPKSKSIKGREVFKILSNELEMTYRNVLKYVEHKKIAFEEAYGIFFNGLDIAEDNLLELTGFRQRFRDAFLEPTRIKQQNIFEGIFVIAKYELFQGHENQLGHYYRHLYQSVKFVANYDSAVLKYRDKRKYLRLLRAQLSNYEQLMLFYNWYSGYGYNWEKNKFFSEFRMIHNLPNNIFFDFDKEHFKAVKQSIRISNPKYTMLDDQDYLYESDRRK</sequence>
<keyword evidence="1" id="KW-0472">Membrane</keyword>
<proteinExistence type="predicted"/>